<evidence type="ECO:0000259" key="4">
    <source>
        <dbReference type="SMART" id="SM00547"/>
    </source>
</evidence>
<organism evidence="5 6">
    <name type="scientific">Glomus cerebriforme</name>
    <dbReference type="NCBI Taxonomy" id="658196"/>
    <lineage>
        <taxon>Eukaryota</taxon>
        <taxon>Fungi</taxon>
        <taxon>Fungi incertae sedis</taxon>
        <taxon>Mucoromycota</taxon>
        <taxon>Glomeromycotina</taxon>
        <taxon>Glomeromycetes</taxon>
        <taxon>Glomerales</taxon>
        <taxon>Glomeraceae</taxon>
        <taxon>Glomus</taxon>
    </lineage>
</organism>
<reference evidence="5 6" key="1">
    <citation type="submission" date="2018-06" db="EMBL/GenBank/DDBJ databases">
        <title>Comparative genomics reveals the genomic features of Rhizophagus irregularis, R. cerebriforme, R. diaphanum and Gigaspora rosea, and their symbiotic lifestyle signature.</title>
        <authorList>
            <person name="Morin E."/>
            <person name="San Clemente H."/>
            <person name="Chen E.C.H."/>
            <person name="De La Providencia I."/>
            <person name="Hainaut M."/>
            <person name="Kuo A."/>
            <person name="Kohler A."/>
            <person name="Murat C."/>
            <person name="Tang N."/>
            <person name="Roy S."/>
            <person name="Loubradou J."/>
            <person name="Henrissat B."/>
            <person name="Grigoriev I.V."/>
            <person name="Corradi N."/>
            <person name="Roux C."/>
            <person name="Martin F.M."/>
        </authorList>
    </citation>
    <scope>NUCLEOTIDE SEQUENCE [LARGE SCALE GENOMIC DNA]</scope>
    <source>
        <strain evidence="5 6">DAOM 227022</strain>
    </source>
</reference>
<dbReference type="AlphaFoldDB" id="A0A397SNL6"/>
<keyword evidence="2" id="KW-0863">Zinc-finger</keyword>
<feature type="domain" description="RanBP2-type" evidence="4">
    <location>
        <begin position="77"/>
        <end position="101"/>
    </location>
</feature>
<dbReference type="Gene3D" id="2.30.30.380">
    <property type="entry name" value="Zn-finger domain of Sec23/24"/>
    <property type="match status" value="1"/>
</dbReference>
<dbReference type="SMART" id="SM00547">
    <property type="entry name" value="ZnF_RBZ"/>
    <property type="match status" value="2"/>
</dbReference>
<dbReference type="EMBL" id="QKYT01000292">
    <property type="protein sequence ID" value="RIA87800.1"/>
    <property type="molecule type" value="Genomic_DNA"/>
</dbReference>
<proteinExistence type="predicted"/>
<protein>
    <recommendedName>
        <fullName evidence="4">RanBP2-type domain-containing protein</fullName>
    </recommendedName>
</protein>
<evidence type="ECO:0000313" key="5">
    <source>
        <dbReference type="EMBL" id="RIA87800.1"/>
    </source>
</evidence>
<dbReference type="Gene3D" id="3.90.228.10">
    <property type="match status" value="1"/>
</dbReference>
<evidence type="ECO:0000256" key="1">
    <source>
        <dbReference type="ARBA" id="ARBA00022723"/>
    </source>
</evidence>
<keyword evidence="6" id="KW-1185">Reference proteome</keyword>
<keyword evidence="1" id="KW-0479">Metal-binding</keyword>
<dbReference type="SUPFAM" id="SSF90209">
    <property type="entry name" value="Ran binding protein zinc finger-like"/>
    <property type="match status" value="1"/>
</dbReference>
<dbReference type="GO" id="GO:0008270">
    <property type="term" value="F:zinc ion binding"/>
    <property type="evidence" value="ECO:0007669"/>
    <property type="project" value="UniProtKB-KW"/>
</dbReference>
<sequence>MTHCEICYTQLKKTPEPENKRNTTFDRIEQTRAKKACAVCSFYNDADRVQCEMCYSPIETVRKSTFNLPSFFSHDVNMTQCPTCTFMNHPSMAQCEMCRNALPGNNIKQQQQQYQQYLDNLPGPITKLIKLPVDDHDYMTAQQQFKVGIPNANILAIFKVIMPARLIQAHETYKKQIAGNNPVANVTHRMFHGTHVACDAKRYYGNAGWKYCAAADCGLCGISQNGNSCAKSKYGGRMWFANNSQTSLGYCRTDPVKAMFIQEIISATGGQIIIVDKEAATLVKFLIIFQ</sequence>
<keyword evidence="3" id="KW-0862">Zinc</keyword>
<dbReference type="InterPro" id="IPR036443">
    <property type="entry name" value="Znf_RanBP2_sf"/>
</dbReference>
<dbReference type="SUPFAM" id="SSF56399">
    <property type="entry name" value="ADP-ribosylation"/>
    <property type="match status" value="1"/>
</dbReference>
<evidence type="ECO:0000256" key="2">
    <source>
        <dbReference type="ARBA" id="ARBA00022771"/>
    </source>
</evidence>
<evidence type="ECO:0000256" key="3">
    <source>
        <dbReference type="ARBA" id="ARBA00022833"/>
    </source>
</evidence>
<feature type="domain" description="RanBP2-type" evidence="4">
    <location>
        <begin position="33"/>
        <end position="57"/>
    </location>
</feature>
<evidence type="ECO:0000313" key="6">
    <source>
        <dbReference type="Proteomes" id="UP000265703"/>
    </source>
</evidence>
<name>A0A397SNL6_9GLOM</name>
<gene>
    <name evidence="5" type="ORF">C1645_776445</name>
</gene>
<comment type="caution">
    <text evidence="5">The sequence shown here is derived from an EMBL/GenBank/DDBJ whole genome shotgun (WGS) entry which is preliminary data.</text>
</comment>
<dbReference type="OrthoDB" id="271448at2759"/>
<accession>A0A397SNL6</accession>
<dbReference type="InterPro" id="IPR001876">
    <property type="entry name" value="Znf_RanBP2"/>
</dbReference>
<dbReference type="Proteomes" id="UP000265703">
    <property type="component" value="Unassembled WGS sequence"/>
</dbReference>